<dbReference type="AlphaFoldDB" id="A7HZK3"/>
<accession>A7HZK3</accession>
<evidence type="ECO:0000259" key="1">
    <source>
        <dbReference type="Pfam" id="PF03008"/>
    </source>
</evidence>
<organism evidence="2 3">
    <name type="scientific">Campylobacter hominis (strain ATCC BAA-381 / DSM 21671 / CCUG 45161 / LMG 19568 / NCTC 13146 / CH001A)</name>
    <dbReference type="NCBI Taxonomy" id="360107"/>
    <lineage>
        <taxon>Bacteria</taxon>
        <taxon>Pseudomonadati</taxon>
        <taxon>Campylobacterota</taxon>
        <taxon>Epsilonproteobacteria</taxon>
        <taxon>Campylobacterales</taxon>
        <taxon>Campylobacteraceae</taxon>
        <taxon>Campylobacter</taxon>
    </lineage>
</organism>
<dbReference type="PANTHER" id="PTHR34704">
    <property type="entry name" value="ATPASE"/>
    <property type="match status" value="1"/>
</dbReference>
<keyword evidence="3" id="KW-1185">Reference proteome</keyword>
<name>A7HZK3_CAMHC</name>
<dbReference type="RefSeq" id="WP_011991541.1">
    <property type="nucleotide sequence ID" value="NC_009714.1"/>
</dbReference>
<gene>
    <name evidence="2" type="ordered locus">CHAB381_0081</name>
</gene>
<evidence type="ECO:0000313" key="2">
    <source>
        <dbReference type="EMBL" id="ABS50977.1"/>
    </source>
</evidence>
<dbReference type="PANTHER" id="PTHR34704:SF1">
    <property type="entry name" value="ATPASE"/>
    <property type="match status" value="1"/>
</dbReference>
<dbReference type="Proteomes" id="UP000002407">
    <property type="component" value="Chromosome"/>
</dbReference>
<dbReference type="InterPro" id="IPR011335">
    <property type="entry name" value="Restrct_endonuc-II-like"/>
</dbReference>
<dbReference type="KEGG" id="cha:CHAB381_0081"/>
<dbReference type="EMBL" id="CP000776">
    <property type="protein sequence ID" value="ABS50977.1"/>
    <property type="molecule type" value="Genomic_DNA"/>
</dbReference>
<sequence length="307" mass="36809">MQIIARFGKIRLNFWRREIFVLKDTAKSFEYLDISELLKFHFVFDEIPINSHYDDIFEAIKFEILLKFEHFERMFNFNSLYQIEIKKALMKFAKSDRKKIGITKILPRFKAKIVLDELIKAQFLKIEPSHEKPLKKTRKNEKLPRELRRYKISDKVKFKSNFARFWFRFIEPDITLLKNGKFSVVLEKIKNDFENYASFGFEILSRELIAKYFNLSNNVVSSFWNKEIEIDIYARVENFCVVGECKYKNRKICKNVLNLLDFKCQRAGISPNFRVLFSYSGFSEELLNIKDPKLLLFDAKDFKVLLD</sequence>
<dbReference type="SUPFAM" id="SSF52980">
    <property type="entry name" value="Restriction endonuclease-like"/>
    <property type="match status" value="1"/>
</dbReference>
<reference evidence="3" key="1">
    <citation type="submission" date="2007-07" db="EMBL/GenBank/DDBJ databases">
        <title>Complete genome sequence of Campylobacter hominis ATCC BAA-381, a commensal isolated from the human gastrointestinal tract.</title>
        <authorList>
            <person name="Fouts D.E."/>
            <person name="Mongodin E.F."/>
            <person name="Puiu D."/>
            <person name="Sebastian Y."/>
            <person name="Miller W.G."/>
            <person name="Mandrell R.E."/>
            <person name="Nelson K.E."/>
        </authorList>
    </citation>
    <scope>NUCLEOTIDE SEQUENCE [LARGE SCALE GENOMIC DNA]</scope>
    <source>
        <strain evidence="3">ATCC BAA-381 / LMG 19568 / NCTC 13146 / CH001A</strain>
    </source>
</reference>
<dbReference type="Pfam" id="PF03008">
    <property type="entry name" value="DUF234"/>
    <property type="match status" value="1"/>
</dbReference>
<dbReference type="HOGENOM" id="CLU_071283_0_0_7"/>
<dbReference type="InterPro" id="IPR004256">
    <property type="entry name" value="DUF234"/>
</dbReference>
<dbReference type="eggNOG" id="COG1672">
    <property type="taxonomic scope" value="Bacteria"/>
</dbReference>
<dbReference type="STRING" id="360107.CHAB381_0081"/>
<protein>
    <submittedName>
        <fullName evidence="2">ATPase</fullName>
    </submittedName>
</protein>
<evidence type="ECO:0000313" key="3">
    <source>
        <dbReference type="Proteomes" id="UP000002407"/>
    </source>
</evidence>
<proteinExistence type="predicted"/>
<feature type="domain" description="DUF234" evidence="1">
    <location>
        <begin position="166"/>
        <end position="251"/>
    </location>
</feature>